<dbReference type="Gene3D" id="2.40.50.1070">
    <property type="match status" value="1"/>
</dbReference>
<dbReference type="eggNOG" id="KOG2187">
    <property type="taxonomic scope" value="Eukaryota"/>
</dbReference>
<feature type="region of interest" description="Disordered" evidence="5">
    <location>
        <begin position="1"/>
        <end position="20"/>
    </location>
</feature>
<comment type="caution">
    <text evidence="4">Lacks conserved residue(s) required for the propagation of feature annotation.</text>
</comment>
<proteinExistence type="inferred from homology"/>
<dbReference type="InterPro" id="IPR045850">
    <property type="entry name" value="TRM2_met"/>
</dbReference>
<name>K0S393_THAOC</name>
<evidence type="ECO:0000256" key="3">
    <source>
        <dbReference type="ARBA" id="ARBA00022691"/>
    </source>
</evidence>
<dbReference type="OrthoDB" id="10250660at2759"/>
<evidence type="ECO:0000256" key="1">
    <source>
        <dbReference type="ARBA" id="ARBA00022603"/>
    </source>
</evidence>
<keyword evidence="1 4" id="KW-0489">Methyltransferase</keyword>
<gene>
    <name evidence="7" type="ORF">THAOC_20517</name>
</gene>
<accession>K0S393</accession>
<comment type="caution">
    <text evidence="7">The sequence shown here is derived from an EMBL/GenBank/DDBJ whole genome shotgun (WGS) entry which is preliminary data.</text>
</comment>
<dbReference type="GO" id="GO:0032259">
    <property type="term" value="P:methylation"/>
    <property type="evidence" value="ECO:0007669"/>
    <property type="project" value="UniProtKB-KW"/>
</dbReference>
<evidence type="ECO:0000256" key="5">
    <source>
        <dbReference type="SAM" id="MobiDB-lite"/>
    </source>
</evidence>
<evidence type="ECO:0000313" key="8">
    <source>
        <dbReference type="Proteomes" id="UP000266841"/>
    </source>
</evidence>
<dbReference type="CDD" id="cd02440">
    <property type="entry name" value="AdoMet_MTases"/>
    <property type="match status" value="1"/>
</dbReference>
<keyword evidence="3 4" id="KW-0949">S-adenosyl-L-methionine</keyword>
<keyword evidence="8" id="KW-1185">Reference proteome</keyword>
<feature type="active site" description="Nucleophile" evidence="4">
    <location>
        <position position="703"/>
    </location>
</feature>
<dbReference type="Proteomes" id="UP000266841">
    <property type="component" value="Unassembled WGS sequence"/>
</dbReference>
<dbReference type="InterPro" id="IPR025714">
    <property type="entry name" value="Methyltranfer_dom"/>
</dbReference>
<feature type="region of interest" description="Disordered" evidence="5">
    <location>
        <begin position="210"/>
        <end position="245"/>
    </location>
</feature>
<dbReference type="EMBL" id="AGNL01023194">
    <property type="protein sequence ID" value="EJK59284.1"/>
    <property type="molecule type" value="Genomic_DNA"/>
</dbReference>
<sequence length="768" mass="84391">MSTSNIGGSSRAESESRVDLGPSRSLALCLPLSFSTLSLCRSICVRPPEERRRGMSEEAVVQIAPSSETADTAPTVALGPDGSQDGVPATGGSSPKPDDADDAASANDLMGINPMDQISRKIVVRGVRKFIKPKNVDKMVSSWISGHEATIKVVKSKKPPKDNWIKLTLADESMVDKLIDLINKGGENGNPMKNDKGQPLFAKRADEMLRNDRAGGDDGDRKRKSNGDGGDTAKRSRHNPPPVRILSKDEVRDKITPLWRLSYKDQLDKKAREMVNKSAMKIVKEIKGKFRTIEKEARRDPNRSKIEVYDWVKAKRPVEMDAPTPSPRQFEYRNKCEFTCGFSLSRKNGSGVEKDDGKVAATGIEAKGELEDENANEEFVKTPACGFLAQGWSGGVYMPHILPNIPDWACGLSDILNDFLKSSPIPPYDSKVHRGLWRVFTLRCSIRTKEALVIVLHAPAKGGAGARDGGLDDYTGTFESEKKRLVEMLTKEAIPVPTRDLPESHVSEPRARDGTDIRVTSIFFQEFDGLSHPPVDHPVQHVVGKKTLDERLGKCTFQISPGAFFQTNTEGAEILYNIVVDRVREVTDNPKETMLVDVCCGTGTIGLTLLKEGVVGKLVGVDIAAPAIEDAKVNAAKNGFADESVTKFVASPAENVMPAILHEIPRSSPVVAVVDPAREGLHGIVIKTLRANERIERLVYVSCNPTGSLVKDASMLCGPPTKKYPGRPFRITRSQPVDMFPLTSHCEMIMTFDRMPMDEYLKYHERSP</sequence>
<dbReference type="GO" id="GO:0008173">
    <property type="term" value="F:RNA methyltransferase activity"/>
    <property type="evidence" value="ECO:0007669"/>
    <property type="project" value="InterPro"/>
</dbReference>
<dbReference type="Pfam" id="PF13847">
    <property type="entry name" value="Methyltransf_31"/>
    <property type="match status" value="1"/>
</dbReference>
<dbReference type="PANTHER" id="PTHR45904">
    <property type="entry name" value="TRNA (URACIL-5-)-METHYLTRANSFERASE"/>
    <property type="match status" value="1"/>
</dbReference>
<comment type="similarity">
    <text evidence="4">Belongs to the class I-like SAM-binding methyltransferase superfamily. RNA M5U methyltransferase family.</text>
</comment>
<keyword evidence="2 4" id="KW-0808">Transferase</keyword>
<feature type="domain" description="Methyltransferase" evidence="6">
    <location>
        <begin position="592"/>
        <end position="658"/>
    </location>
</feature>
<dbReference type="InterPro" id="IPR029063">
    <property type="entry name" value="SAM-dependent_MTases_sf"/>
</dbReference>
<reference evidence="7 8" key="1">
    <citation type="journal article" date="2012" name="Genome Biol.">
        <title>Genome and low-iron response of an oceanic diatom adapted to chronic iron limitation.</title>
        <authorList>
            <person name="Lommer M."/>
            <person name="Specht M."/>
            <person name="Roy A.S."/>
            <person name="Kraemer L."/>
            <person name="Andreson R."/>
            <person name="Gutowska M.A."/>
            <person name="Wolf J."/>
            <person name="Bergner S.V."/>
            <person name="Schilhabel M.B."/>
            <person name="Klostermeier U.C."/>
            <person name="Beiko R.G."/>
            <person name="Rosenstiel P."/>
            <person name="Hippler M."/>
            <person name="Laroche J."/>
        </authorList>
    </citation>
    <scope>NUCLEOTIDE SEQUENCE [LARGE SCALE GENOMIC DNA]</scope>
    <source>
        <strain evidence="7 8">CCMP1005</strain>
    </source>
</reference>
<dbReference type="Gene3D" id="3.40.50.150">
    <property type="entry name" value="Vaccinia Virus protein VP39"/>
    <property type="match status" value="1"/>
</dbReference>
<dbReference type="PROSITE" id="PS51687">
    <property type="entry name" value="SAM_MT_RNA_M5U"/>
    <property type="match status" value="1"/>
</dbReference>
<feature type="binding site" evidence="4">
    <location>
        <position position="675"/>
    </location>
    <ligand>
        <name>S-adenosyl-L-methionine</name>
        <dbReference type="ChEBI" id="CHEBI:59789"/>
    </ligand>
</feature>
<dbReference type="PANTHER" id="PTHR45904:SF2">
    <property type="entry name" value="TRNA (URACIL-5-)-METHYLTRANSFERASE HOMOLOG A"/>
    <property type="match status" value="1"/>
</dbReference>
<evidence type="ECO:0000256" key="4">
    <source>
        <dbReference type="PROSITE-ProRule" id="PRU01024"/>
    </source>
</evidence>
<evidence type="ECO:0000313" key="7">
    <source>
        <dbReference type="EMBL" id="EJK59284.1"/>
    </source>
</evidence>
<dbReference type="SUPFAM" id="SSF53335">
    <property type="entry name" value="S-adenosyl-L-methionine-dependent methyltransferases"/>
    <property type="match status" value="1"/>
</dbReference>
<dbReference type="GO" id="GO:0006396">
    <property type="term" value="P:RNA processing"/>
    <property type="evidence" value="ECO:0007669"/>
    <property type="project" value="InterPro"/>
</dbReference>
<protein>
    <recommendedName>
        <fullName evidence="6">Methyltransferase domain-containing protein</fullName>
    </recommendedName>
</protein>
<dbReference type="AlphaFoldDB" id="K0S393"/>
<evidence type="ECO:0000256" key="2">
    <source>
        <dbReference type="ARBA" id="ARBA00022679"/>
    </source>
</evidence>
<dbReference type="InterPro" id="IPR010280">
    <property type="entry name" value="U5_MeTrfase_fam"/>
</dbReference>
<dbReference type="GO" id="GO:0003723">
    <property type="term" value="F:RNA binding"/>
    <property type="evidence" value="ECO:0007669"/>
    <property type="project" value="TreeGrafter"/>
</dbReference>
<feature type="region of interest" description="Disordered" evidence="5">
    <location>
        <begin position="49"/>
        <end position="111"/>
    </location>
</feature>
<feature type="binding site" evidence="4">
    <location>
        <position position="566"/>
    </location>
    <ligand>
        <name>S-adenosyl-L-methionine</name>
        <dbReference type="ChEBI" id="CHEBI:59789"/>
    </ligand>
</feature>
<feature type="compositionally biased region" description="Basic and acidic residues" evidence="5">
    <location>
        <begin position="210"/>
        <end position="221"/>
    </location>
</feature>
<evidence type="ECO:0000259" key="6">
    <source>
        <dbReference type="Pfam" id="PF13847"/>
    </source>
</evidence>
<feature type="binding site" evidence="4">
    <location>
        <position position="622"/>
    </location>
    <ligand>
        <name>S-adenosyl-L-methionine</name>
        <dbReference type="ChEBI" id="CHEBI:59789"/>
    </ligand>
</feature>
<organism evidence="7 8">
    <name type="scientific">Thalassiosira oceanica</name>
    <name type="common">Marine diatom</name>
    <dbReference type="NCBI Taxonomy" id="159749"/>
    <lineage>
        <taxon>Eukaryota</taxon>
        <taxon>Sar</taxon>
        <taxon>Stramenopiles</taxon>
        <taxon>Ochrophyta</taxon>
        <taxon>Bacillariophyta</taxon>
        <taxon>Coscinodiscophyceae</taxon>
        <taxon>Thalassiosirophycidae</taxon>
        <taxon>Thalassiosirales</taxon>
        <taxon>Thalassiosiraceae</taxon>
        <taxon>Thalassiosira</taxon>
    </lineage>
</organism>
<dbReference type="OMA" id="TPLWNMP"/>